<dbReference type="AlphaFoldDB" id="A0A8I0AKJ5"/>
<proteinExistence type="predicted"/>
<evidence type="ECO:0008006" key="4">
    <source>
        <dbReference type="Google" id="ProtNLM"/>
    </source>
</evidence>
<sequence>MRQVVSLELKKAFRTKGFYIALMVGLLISLYHTVWIYRNVYAPNNVEYEKVTELGEMDKEYGYWYEIGVLDGWLGTELLSPCNQLFYLLLPFLAVLPYGSQLFSEWNNGYAGQMIIRCGRRRYLTARGIAAFVSGGCVIAIPLLVNFLSIACFMPIIGTDPMALQSVVPGRALLGDIVYEAPALYAAWYIFIDFIYGGLFALMALAITQFCYNRFVLMILPLMFNCCMYYGIHNLIPDINAYNISLIPNPAQQGMKLTWHSLFLSMSGMFLILIVLFAASNYKKDVLRTGAME</sequence>
<comment type="caution">
    <text evidence="2">The sequence shown here is derived from an EMBL/GenBank/DDBJ whole genome shotgun (WGS) entry which is preliminary data.</text>
</comment>
<dbReference type="Proteomes" id="UP000615234">
    <property type="component" value="Unassembled WGS sequence"/>
</dbReference>
<keyword evidence="1" id="KW-0472">Membrane</keyword>
<evidence type="ECO:0000256" key="1">
    <source>
        <dbReference type="SAM" id="Phobius"/>
    </source>
</evidence>
<dbReference type="EMBL" id="JACOOX010000002">
    <property type="protein sequence ID" value="MBC5661956.1"/>
    <property type="molecule type" value="Genomic_DNA"/>
</dbReference>
<keyword evidence="1" id="KW-0812">Transmembrane</keyword>
<keyword evidence="3" id="KW-1185">Reference proteome</keyword>
<feature type="transmembrane region" description="Helical" evidence="1">
    <location>
        <begin position="18"/>
        <end position="37"/>
    </location>
</feature>
<name>A0A8I0AKJ5_9FIRM</name>
<feature type="transmembrane region" description="Helical" evidence="1">
    <location>
        <begin position="186"/>
        <end position="208"/>
    </location>
</feature>
<reference evidence="2 3" key="1">
    <citation type="submission" date="2020-08" db="EMBL/GenBank/DDBJ databases">
        <title>Genome public.</title>
        <authorList>
            <person name="Liu C."/>
            <person name="Sun Q."/>
        </authorList>
    </citation>
    <scope>NUCLEOTIDE SEQUENCE [LARGE SCALE GENOMIC DNA]</scope>
    <source>
        <strain evidence="2 3">NSJ-10</strain>
    </source>
</reference>
<gene>
    <name evidence="2" type="ORF">H8S09_03435</name>
</gene>
<feature type="transmembrane region" description="Helical" evidence="1">
    <location>
        <begin position="85"/>
        <end position="103"/>
    </location>
</feature>
<feature type="transmembrane region" description="Helical" evidence="1">
    <location>
        <begin position="257"/>
        <end position="279"/>
    </location>
</feature>
<organism evidence="2 3">
    <name type="scientific">Coprococcus hominis</name>
    <name type="common">ex Liu et al. 2022</name>
    <dbReference type="NCBI Taxonomy" id="2763039"/>
    <lineage>
        <taxon>Bacteria</taxon>
        <taxon>Bacillati</taxon>
        <taxon>Bacillota</taxon>
        <taxon>Clostridia</taxon>
        <taxon>Lachnospirales</taxon>
        <taxon>Lachnospiraceae</taxon>
        <taxon>Coprococcus</taxon>
    </lineage>
</organism>
<feature type="transmembrane region" description="Helical" evidence="1">
    <location>
        <begin position="124"/>
        <end position="157"/>
    </location>
</feature>
<keyword evidence="1" id="KW-1133">Transmembrane helix</keyword>
<protein>
    <recommendedName>
        <fullName evidence="4">ABC-2 family transporter protein</fullName>
    </recommendedName>
</protein>
<feature type="transmembrane region" description="Helical" evidence="1">
    <location>
        <begin position="215"/>
        <end position="232"/>
    </location>
</feature>
<dbReference type="RefSeq" id="WP_117785609.1">
    <property type="nucleotide sequence ID" value="NZ_JACOOX010000002.1"/>
</dbReference>
<evidence type="ECO:0000313" key="3">
    <source>
        <dbReference type="Proteomes" id="UP000615234"/>
    </source>
</evidence>
<accession>A0A8I0AKJ5</accession>
<evidence type="ECO:0000313" key="2">
    <source>
        <dbReference type="EMBL" id="MBC5661956.1"/>
    </source>
</evidence>